<dbReference type="PROSITE" id="PS52029">
    <property type="entry name" value="LD_TPASE"/>
    <property type="match status" value="1"/>
</dbReference>
<evidence type="ECO:0000259" key="8">
    <source>
        <dbReference type="PROSITE" id="PS52029"/>
    </source>
</evidence>
<dbReference type="InterPro" id="IPR005490">
    <property type="entry name" value="LD_TPept_cat_dom"/>
</dbReference>
<evidence type="ECO:0000313" key="10">
    <source>
        <dbReference type="Proteomes" id="UP001050808"/>
    </source>
</evidence>
<dbReference type="PANTHER" id="PTHR30582:SF2">
    <property type="entry name" value="L,D-TRANSPEPTIDASE YCIB-RELATED"/>
    <property type="match status" value="1"/>
</dbReference>
<comment type="pathway">
    <text evidence="1 7">Cell wall biogenesis; peptidoglycan biosynthesis.</text>
</comment>
<accession>A0ABQ3QXG6</accession>
<dbReference type="EMBL" id="BNDY01000017">
    <property type="protein sequence ID" value="GHI41969.1"/>
    <property type="molecule type" value="Genomic_DNA"/>
</dbReference>
<keyword evidence="2" id="KW-0808">Transferase</keyword>
<dbReference type="PANTHER" id="PTHR30582">
    <property type="entry name" value="L,D-TRANSPEPTIDASE"/>
    <property type="match status" value="1"/>
</dbReference>
<dbReference type="CDD" id="cd13432">
    <property type="entry name" value="LDT_IgD_like_2"/>
    <property type="match status" value="1"/>
</dbReference>
<evidence type="ECO:0000256" key="6">
    <source>
        <dbReference type="ARBA" id="ARBA00023316"/>
    </source>
</evidence>
<comment type="caution">
    <text evidence="9">The sequence shown here is derived from an EMBL/GenBank/DDBJ whole genome shotgun (WGS) entry which is preliminary data.</text>
</comment>
<evidence type="ECO:0000256" key="5">
    <source>
        <dbReference type="ARBA" id="ARBA00023315"/>
    </source>
</evidence>
<dbReference type="Proteomes" id="UP001050808">
    <property type="component" value="Unassembled WGS sequence"/>
</dbReference>
<keyword evidence="6 7" id="KW-0961">Cell wall biogenesis/degradation</keyword>
<feature type="active site" description="Proton donor/acceptor" evidence="7">
    <location>
        <position position="378"/>
    </location>
</feature>
<keyword evidence="3 7" id="KW-0133">Cell shape</keyword>
<dbReference type="Gene3D" id="2.60.40.3780">
    <property type="match status" value="1"/>
</dbReference>
<sequence>MTALHYEYDGTMTMALRFSSHNEWRVSRRALQPKVQLMTLTYGKAFATEVFQLSRIRRHTLPRRPVRLAAITGTAVLAAALTACGGGDSSSGGAKSDLKSGKKTEISVNLTGKQAKAGEPVKVTLADGKLQSVTVTDAKGGKLDGKISADGRTWTSDRVAAPGASYAIEAKDDKGGSAKADFATAAPEKENKLSLAPGKDSTVGIGQPLSIVFDHPVKNKAAVEKQLKVTTSDNTEGSWGWMEDYSGKSRIDWRPKDYWKPGTKVTLEADLNGVDSGPSGGWFTKDYKTGFTVGKNQLIKVDLDNHRLKLFRDGQLVKDIAMSAGTPGGDKASWRGKTVLMAKEGTINMNSETVGLGSSYNKMVDYSMRLTWSGMYAHAAPWNSGYFGSANKSSGCIGMSDGDAKFVYDSVQVGDPFEITGDDAKGTQALNNGYGEWNLSYDAWKAKSALTGNTGTAG</sequence>
<dbReference type="Pfam" id="PF03734">
    <property type="entry name" value="YkuD"/>
    <property type="match status" value="1"/>
</dbReference>
<dbReference type="SUPFAM" id="SSF141523">
    <property type="entry name" value="L,D-transpeptidase catalytic domain-like"/>
    <property type="match status" value="1"/>
</dbReference>
<dbReference type="InterPro" id="IPR041280">
    <property type="entry name" value="Big_10"/>
</dbReference>
<gene>
    <name evidence="9" type="ORF">Sviol_63770</name>
</gene>
<keyword evidence="10" id="KW-1185">Reference proteome</keyword>
<keyword evidence="4 7" id="KW-0573">Peptidoglycan synthesis</keyword>
<dbReference type="Gene3D" id="2.40.440.10">
    <property type="entry name" value="L,D-transpeptidase catalytic domain-like"/>
    <property type="match status" value="1"/>
</dbReference>
<dbReference type="InterPro" id="IPR050979">
    <property type="entry name" value="LD-transpeptidase"/>
</dbReference>
<feature type="active site" description="Nucleophile" evidence="7">
    <location>
        <position position="396"/>
    </location>
</feature>
<name>A0ABQ3QXG6_9ACTN</name>
<organism evidence="9 10">
    <name type="scientific">Streptomyces violascens</name>
    <dbReference type="NCBI Taxonomy" id="67381"/>
    <lineage>
        <taxon>Bacteria</taxon>
        <taxon>Bacillati</taxon>
        <taxon>Actinomycetota</taxon>
        <taxon>Actinomycetes</taxon>
        <taxon>Kitasatosporales</taxon>
        <taxon>Streptomycetaceae</taxon>
        <taxon>Streptomyces</taxon>
    </lineage>
</organism>
<keyword evidence="5" id="KW-0012">Acyltransferase</keyword>
<evidence type="ECO:0000256" key="4">
    <source>
        <dbReference type="ARBA" id="ARBA00022984"/>
    </source>
</evidence>
<feature type="domain" description="L,D-TPase catalytic" evidence="8">
    <location>
        <begin position="297"/>
        <end position="420"/>
    </location>
</feature>
<evidence type="ECO:0000256" key="3">
    <source>
        <dbReference type="ARBA" id="ARBA00022960"/>
    </source>
</evidence>
<proteinExistence type="predicted"/>
<evidence type="ECO:0000256" key="2">
    <source>
        <dbReference type="ARBA" id="ARBA00022679"/>
    </source>
</evidence>
<evidence type="ECO:0000256" key="1">
    <source>
        <dbReference type="ARBA" id="ARBA00004752"/>
    </source>
</evidence>
<reference evidence="9" key="1">
    <citation type="submission" date="2024-05" db="EMBL/GenBank/DDBJ databases">
        <title>Whole genome shotgun sequence of Streptomyces violascens NBRC 12920.</title>
        <authorList>
            <person name="Komaki H."/>
            <person name="Tamura T."/>
        </authorList>
    </citation>
    <scope>NUCLEOTIDE SEQUENCE</scope>
    <source>
        <strain evidence="9">NBRC 12920</strain>
    </source>
</reference>
<dbReference type="Gene3D" id="2.60.40.3710">
    <property type="match status" value="1"/>
</dbReference>
<evidence type="ECO:0000256" key="7">
    <source>
        <dbReference type="PROSITE-ProRule" id="PRU01373"/>
    </source>
</evidence>
<dbReference type="InterPro" id="IPR038063">
    <property type="entry name" value="Transpep_catalytic_dom"/>
</dbReference>
<dbReference type="CDD" id="cd16913">
    <property type="entry name" value="YkuD_like"/>
    <property type="match status" value="1"/>
</dbReference>
<dbReference type="Pfam" id="PF17964">
    <property type="entry name" value="Big_10"/>
    <property type="match status" value="1"/>
</dbReference>
<evidence type="ECO:0000313" key="9">
    <source>
        <dbReference type="EMBL" id="GHI41969.1"/>
    </source>
</evidence>
<protein>
    <recommendedName>
        <fullName evidence="8">L,D-TPase catalytic domain-containing protein</fullName>
    </recommendedName>
</protein>